<evidence type="ECO:0000313" key="2">
    <source>
        <dbReference type="EMBL" id="KAK4314547.1"/>
    </source>
</evidence>
<feature type="compositionally biased region" description="Pro residues" evidence="1">
    <location>
        <begin position="227"/>
        <end position="239"/>
    </location>
</feature>
<feature type="compositionally biased region" description="Low complexity" evidence="1">
    <location>
        <begin position="194"/>
        <end position="215"/>
    </location>
</feature>
<gene>
    <name evidence="2" type="ORF">Pmani_014168</name>
</gene>
<feature type="compositionally biased region" description="Low complexity" evidence="1">
    <location>
        <begin position="15"/>
        <end position="24"/>
    </location>
</feature>
<feature type="compositionally biased region" description="Polar residues" evidence="1">
    <location>
        <begin position="241"/>
        <end position="250"/>
    </location>
</feature>
<reference evidence="2" key="1">
    <citation type="submission" date="2023-11" db="EMBL/GenBank/DDBJ databases">
        <title>Genome assemblies of two species of porcelain crab, Petrolisthes cinctipes and Petrolisthes manimaculis (Anomura: Porcellanidae).</title>
        <authorList>
            <person name="Angst P."/>
        </authorList>
    </citation>
    <scope>NUCLEOTIDE SEQUENCE</scope>
    <source>
        <strain evidence="2">PB745_02</strain>
        <tissue evidence="2">Gill</tissue>
    </source>
</reference>
<comment type="caution">
    <text evidence="2">The sequence shown here is derived from an EMBL/GenBank/DDBJ whole genome shotgun (WGS) entry which is preliminary data.</text>
</comment>
<organism evidence="2 3">
    <name type="scientific">Petrolisthes manimaculis</name>
    <dbReference type="NCBI Taxonomy" id="1843537"/>
    <lineage>
        <taxon>Eukaryota</taxon>
        <taxon>Metazoa</taxon>
        <taxon>Ecdysozoa</taxon>
        <taxon>Arthropoda</taxon>
        <taxon>Crustacea</taxon>
        <taxon>Multicrustacea</taxon>
        <taxon>Malacostraca</taxon>
        <taxon>Eumalacostraca</taxon>
        <taxon>Eucarida</taxon>
        <taxon>Decapoda</taxon>
        <taxon>Pleocyemata</taxon>
        <taxon>Anomura</taxon>
        <taxon>Galatheoidea</taxon>
        <taxon>Porcellanidae</taxon>
        <taxon>Petrolisthes</taxon>
    </lineage>
</organism>
<name>A0AAE1PWV5_9EUCA</name>
<feature type="compositionally biased region" description="Low complexity" evidence="1">
    <location>
        <begin position="252"/>
        <end position="262"/>
    </location>
</feature>
<feature type="region of interest" description="Disordered" evidence="1">
    <location>
        <begin position="186"/>
        <end position="264"/>
    </location>
</feature>
<feature type="region of interest" description="Disordered" evidence="1">
    <location>
        <begin position="1"/>
        <end position="45"/>
    </location>
</feature>
<accession>A0AAE1PWV5</accession>
<feature type="region of interest" description="Disordered" evidence="1">
    <location>
        <begin position="145"/>
        <end position="171"/>
    </location>
</feature>
<proteinExistence type="predicted"/>
<feature type="region of interest" description="Disordered" evidence="1">
    <location>
        <begin position="98"/>
        <end position="122"/>
    </location>
</feature>
<sequence length="309" mass="31865">MYSNVSDELGRLHLSHSSPPHYSPTGGGRKVAPLVPPKPRKPGGALLTQEAELGFTALYSNIGQGGSVAHSGVQDYYAVNAPAPGTVGVASARINHAYTGGNSSSSSSSSGNPGVIGSRDKPIAAGQDFSGVVIPGAVYTSSTGQVPAGGLGHNPNYTPPPPQPAHSYTPTSRMAVPMSAQPLYSNTASQPIYSNSPRTTQQNSTQQQQQQQRKSYGGGSSSGGDQSPPPPLPSQPPPTYANLNTTNGAATSYPSSSSSHSSFYANVEPAGRSVVEVMSVIDAVLDAVLDVHKQSLLLFLLRGMKLTLK</sequence>
<keyword evidence="3" id="KW-1185">Reference proteome</keyword>
<evidence type="ECO:0000313" key="3">
    <source>
        <dbReference type="Proteomes" id="UP001292094"/>
    </source>
</evidence>
<dbReference type="AlphaFoldDB" id="A0AAE1PWV5"/>
<dbReference type="EMBL" id="JAWZYT010001217">
    <property type="protein sequence ID" value="KAK4314547.1"/>
    <property type="molecule type" value="Genomic_DNA"/>
</dbReference>
<dbReference type="Proteomes" id="UP001292094">
    <property type="component" value="Unassembled WGS sequence"/>
</dbReference>
<evidence type="ECO:0000256" key="1">
    <source>
        <dbReference type="SAM" id="MobiDB-lite"/>
    </source>
</evidence>
<protein>
    <submittedName>
        <fullName evidence="2">Uncharacterized protein</fullName>
    </submittedName>
</protein>